<dbReference type="AlphaFoldDB" id="T1JGV2"/>
<name>T1JGV2_STRMM</name>
<dbReference type="GO" id="GO:0035091">
    <property type="term" value="F:phosphatidylinositol binding"/>
    <property type="evidence" value="ECO:0007669"/>
    <property type="project" value="InterPro"/>
</dbReference>
<evidence type="ECO:0000313" key="9">
    <source>
        <dbReference type="EnsemblMetazoa" id="SMAR013077-PA"/>
    </source>
</evidence>
<keyword evidence="10" id="KW-1185">Reference proteome</keyword>
<reference evidence="10" key="1">
    <citation type="submission" date="2011-05" db="EMBL/GenBank/DDBJ databases">
        <authorList>
            <person name="Richards S.R."/>
            <person name="Qu J."/>
            <person name="Jiang H."/>
            <person name="Jhangiani S.N."/>
            <person name="Agravi P."/>
            <person name="Goodspeed R."/>
            <person name="Gross S."/>
            <person name="Mandapat C."/>
            <person name="Jackson L."/>
            <person name="Mathew T."/>
            <person name="Pu L."/>
            <person name="Thornton R."/>
            <person name="Saada N."/>
            <person name="Wilczek-Boney K.B."/>
            <person name="Lee S."/>
            <person name="Kovar C."/>
            <person name="Wu Y."/>
            <person name="Scherer S.E."/>
            <person name="Worley K.C."/>
            <person name="Muzny D.M."/>
            <person name="Gibbs R."/>
        </authorList>
    </citation>
    <scope>NUCLEOTIDE SEQUENCE</scope>
    <source>
        <strain evidence="10">Brora</strain>
    </source>
</reference>
<dbReference type="GO" id="GO:0034498">
    <property type="term" value="P:early endosome to Golgi transport"/>
    <property type="evidence" value="ECO:0007669"/>
    <property type="project" value="TreeGrafter"/>
</dbReference>
<dbReference type="eggNOG" id="KOG2273">
    <property type="taxonomic scope" value="Eukaryota"/>
</dbReference>
<dbReference type="InterPro" id="IPR011992">
    <property type="entry name" value="EF-hand-dom_pair"/>
</dbReference>
<dbReference type="PANTHER" id="PTHR46571">
    <property type="entry name" value="SORTING NEXIN-8"/>
    <property type="match status" value="1"/>
</dbReference>
<keyword evidence="4" id="KW-0653">Protein transport</keyword>
<feature type="domain" description="PX" evidence="8">
    <location>
        <begin position="132"/>
        <end position="240"/>
    </location>
</feature>
<dbReference type="Pfam" id="PF19566">
    <property type="entry name" value="Snx8_BAR_dom"/>
    <property type="match status" value="1"/>
</dbReference>
<evidence type="ECO:0000256" key="6">
    <source>
        <dbReference type="SAM" id="MobiDB-lite"/>
    </source>
</evidence>
<dbReference type="GO" id="GO:0031901">
    <property type="term" value="C:early endosome membrane"/>
    <property type="evidence" value="ECO:0007669"/>
    <property type="project" value="TreeGrafter"/>
</dbReference>
<dbReference type="PROSITE" id="PS50031">
    <property type="entry name" value="EH"/>
    <property type="match status" value="1"/>
</dbReference>
<dbReference type="CDD" id="cd06866">
    <property type="entry name" value="PX_SNX8_Mvp1p_like"/>
    <property type="match status" value="1"/>
</dbReference>
<dbReference type="GO" id="GO:0005829">
    <property type="term" value="C:cytosol"/>
    <property type="evidence" value="ECO:0007669"/>
    <property type="project" value="GOC"/>
</dbReference>
<dbReference type="SUPFAM" id="SSF64268">
    <property type="entry name" value="PX domain"/>
    <property type="match status" value="1"/>
</dbReference>
<comment type="similarity">
    <text evidence="2">Belongs to the sorting nexin family.</text>
</comment>
<dbReference type="STRING" id="126957.T1JGV2"/>
<organism evidence="9 10">
    <name type="scientific">Strigamia maritima</name>
    <name type="common">European centipede</name>
    <name type="synonym">Geophilus maritimus</name>
    <dbReference type="NCBI Taxonomy" id="126957"/>
    <lineage>
        <taxon>Eukaryota</taxon>
        <taxon>Metazoa</taxon>
        <taxon>Ecdysozoa</taxon>
        <taxon>Arthropoda</taxon>
        <taxon>Myriapoda</taxon>
        <taxon>Chilopoda</taxon>
        <taxon>Pleurostigmophora</taxon>
        <taxon>Geophilomorpha</taxon>
        <taxon>Linotaeniidae</taxon>
        <taxon>Strigamia</taxon>
    </lineage>
</organism>
<dbReference type="Proteomes" id="UP000014500">
    <property type="component" value="Unassembled WGS sequence"/>
</dbReference>
<feature type="region of interest" description="Disordered" evidence="6">
    <location>
        <begin position="506"/>
        <end position="530"/>
    </location>
</feature>
<evidence type="ECO:0000256" key="5">
    <source>
        <dbReference type="ARBA" id="ARBA00023136"/>
    </source>
</evidence>
<protein>
    <recommendedName>
        <fullName evidence="11">PX domain-containing protein</fullName>
    </recommendedName>
</protein>
<keyword evidence="3" id="KW-0813">Transport</keyword>
<comment type="subcellular location">
    <subcellularLocation>
        <location evidence="1">Membrane</location>
        <topology evidence="1">Peripheral membrane protein</topology>
        <orientation evidence="1">Cytoplasmic side</orientation>
    </subcellularLocation>
</comment>
<dbReference type="OMA" id="WEYAGAK"/>
<reference evidence="9" key="2">
    <citation type="submission" date="2015-02" db="UniProtKB">
        <authorList>
            <consortium name="EnsemblMetazoa"/>
        </authorList>
    </citation>
    <scope>IDENTIFICATION</scope>
</reference>
<dbReference type="Pfam" id="PF00787">
    <property type="entry name" value="PX"/>
    <property type="match status" value="1"/>
</dbReference>
<dbReference type="InterPro" id="IPR035704">
    <property type="entry name" value="SNX8/Mvp1_PX"/>
</dbReference>
<dbReference type="SUPFAM" id="SSF47473">
    <property type="entry name" value="EF-hand"/>
    <property type="match status" value="1"/>
</dbReference>
<dbReference type="Gene3D" id="1.10.238.10">
    <property type="entry name" value="EF-hand"/>
    <property type="match status" value="1"/>
</dbReference>
<dbReference type="EMBL" id="JH432212">
    <property type="status" value="NOT_ANNOTATED_CDS"/>
    <property type="molecule type" value="Genomic_DNA"/>
</dbReference>
<proteinExistence type="inferred from homology"/>
<evidence type="ECO:0000259" key="8">
    <source>
        <dbReference type="PROSITE" id="PS50195"/>
    </source>
</evidence>
<dbReference type="InterPro" id="IPR028662">
    <property type="entry name" value="SNX8/Mvp1"/>
</dbReference>
<dbReference type="PROSITE" id="PS50195">
    <property type="entry name" value="PX"/>
    <property type="match status" value="1"/>
</dbReference>
<dbReference type="InterPro" id="IPR001683">
    <property type="entry name" value="PX_dom"/>
</dbReference>
<dbReference type="InterPro" id="IPR045734">
    <property type="entry name" value="Snx8_BAR_dom"/>
</dbReference>
<sequence>MASDQSFGSVPQFYNEIYNIICPTSKQQVDRDIFVKLLIKSSLPSHTLIAIWDLVDKKQGYLTRNGLYKSLALIALAQQGKQIGETILDTYNGQDLPKPLLGDLSDLRELSMKLRRVKNPTRLEMEYSEICSYDTINIEIIPEKKGLFLKHVEYEISSQRQKTQVRRRYNDFVALHDLLLLRFPYRSIPRLPPKRMMGADAEFIEERRRCLKRYLTLICRHPIISEDRIVSFFLSFVGQDAQSKMRESFRNVPDEYVVSELALRAKELVPLDTHIQYSSNREQIGQFHASVCHIKEIAERIVSGTKLYSQDMTEFGRELTVLSTEKASESAWGTGGSKNWFLTKKTFRILQKNFAALSESLSTQTNNVDDGVVEDLNLLVDFLIAYKDLCDRHEKGVQQDHQRALTKMLSIKKKLAVNSVRGPDLTTTDLLETRIVEHENQILNMENRNYFSLHCIHMETQLVYIYMDLLHKVVQTLAELQTDGHNQLSKLWEEFQPILNKTFQKSVKSPTNSRPTSPINTDIPSNYLYH</sequence>
<dbReference type="PANTHER" id="PTHR46571:SF1">
    <property type="entry name" value="SORTING NEXIN-8"/>
    <property type="match status" value="1"/>
</dbReference>
<evidence type="ECO:0008006" key="11">
    <source>
        <dbReference type="Google" id="ProtNLM"/>
    </source>
</evidence>
<dbReference type="InterPro" id="IPR027267">
    <property type="entry name" value="AH/BAR_dom_sf"/>
</dbReference>
<evidence type="ECO:0000259" key="7">
    <source>
        <dbReference type="PROSITE" id="PS50031"/>
    </source>
</evidence>
<dbReference type="InterPro" id="IPR036871">
    <property type="entry name" value="PX_dom_sf"/>
</dbReference>
<dbReference type="GO" id="GO:0006886">
    <property type="term" value="P:intracellular protein transport"/>
    <property type="evidence" value="ECO:0007669"/>
    <property type="project" value="TreeGrafter"/>
</dbReference>
<evidence type="ECO:0000256" key="1">
    <source>
        <dbReference type="ARBA" id="ARBA00004287"/>
    </source>
</evidence>
<dbReference type="CDD" id="cd07597">
    <property type="entry name" value="BAR_SNX8"/>
    <property type="match status" value="1"/>
</dbReference>
<evidence type="ECO:0000256" key="4">
    <source>
        <dbReference type="ARBA" id="ARBA00022927"/>
    </source>
</evidence>
<dbReference type="InterPro" id="IPR000261">
    <property type="entry name" value="EH_dom"/>
</dbReference>
<evidence type="ECO:0000256" key="2">
    <source>
        <dbReference type="ARBA" id="ARBA00010883"/>
    </source>
</evidence>
<keyword evidence="5" id="KW-0472">Membrane</keyword>
<dbReference type="HOGENOM" id="CLU_042580_0_0_1"/>
<dbReference type="EnsemblMetazoa" id="SMAR013077-RA">
    <property type="protein sequence ID" value="SMAR013077-PA"/>
    <property type="gene ID" value="SMAR013077"/>
</dbReference>
<feature type="compositionally biased region" description="Polar residues" evidence="6">
    <location>
        <begin position="506"/>
        <end position="524"/>
    </location>
</feature>
<dbReference type="SMART" id="SM00312">
    <property type="entry name" value="PX"/>
    <property type="match status" value="1"/>
</dbReference>
<accession>T1JGV2</accession>
<evidence type="ECO:0000313" key="10">
    <source>
        <dbReference type="Proteomes" id="UP000014500"/>
    </source>
</evidence>
<feature type="domain" description="EH" evidence="7">
    <location>
        <begin position="14"/>
        <end position="55"/>
    </location>
</feature>
<dbReference type="Pfam" id="PF12763">
    <property type="entry name" value="EH"/>
    <property type="match status" value="1"/>
</dbReference>
<dbReference type="PhylomeDB" id="T1JGV2"/>
<evidence type="ECO:0000256" key="3">
    <source>
        <dbReference type="ARBA" id="ARBA00022448"/>
    </source>
</evidence>
<dbReference type="Gene3D" id="1.20.1270.60">
    <property type="entry name" value="Arfaptin homology (AH) domain/BAR domain"/>
    <property type="match status" value="1"/>
</dbReference>
<dbReference type="Gene3D" id="3.30.1520.10">
    <property type="entry name" value="Phox-like domain"/>
    <property type="match status" value="1"/>
</dbReference>